<dbReference type="Proteomes" id="UP001217089">
    <property type="component" value="Unassembled WGS sequence"/>
</dbReference>
<dbReference type="InterPro" id="IPR004254">
    <property type="entry name" value="AdipoR/HlyIII-related"/>
</dbReference>
<feature type="transmembrane region" description="Helical" evidence="6">
    <location>
        <begin position="250"/>
        <end position="267"/>
    </location>
</feature>
<feature type="transmembrane region" description="Helical" evidence="6">
    <location>
        <begin position="177"/>
        <end position="199"/>
    </location>
</feature>
<evidence type="ECO:0000256" key="6">
    <source>
        <dbReference type="SAM" id="Phobius"/>
    </source>
</evidence>
<feature type="transmembrane region" description="Helical" evidence="6">
    <location>
        <begin position="108"/>
        <end position="125"/>
    </location>
</feature>
<keyword evidence="5 6" id="KW-0472">Membrane</keyword>
<dbReference type="PANTHER" id="PTHR20855:SF92">
    <property type="entry name" value="PROGESTIN AND ADIPOQ RECEPTOR FAMILY MEMBER 3-LIKE"/>
    <property type="match status" value="1"/>
</dbReference>
<dbReference type="PANTHER" id="PTHR20855">
    <property type="entry name" value="ADIPOR/PROGESTIN RECEPTOR-RELATED"/>
    <property type="match status" value="1"/>
</dbReference>
<name>A0ABQ9EMV8_TEGGR</name>
<sequence>MMEEFFKLCLIHCRTKMLGRSILHYIEKIRKAGHCQLTFKAKEVPILFREPGVLTGYRIPNQSLKYYIFSMFQIHNETVNIWTHLIAFLIVLGKTLDCVRNYNAENPQFPVFLGFGICCLFYTFFSTVAHTIHSMSPYVHYKCYQADYAGIGFYMLGSSFLLYYASCHKDYYDVLELSILPFNIVMSWFGFICCCMAKLLYRRPYPFQRKLWQLGSFGTQVLCTSFIVIARYLDCWNDTSCSVSSLNHHTLVYFFMFASIFFFSSHIPEKLWPGKFDMVGQGHQLFHILVTIATLLQYRAASIDFAHHSTVFKSHKPYLFHILTSVFLYAVLSFVTVICLTPFTLKRIRSDYESENMSKLRKDK</sequence>
<dbReference type="Pfam" id="PF03006">
    <property type="entry name" value="HlyIII"/>
    <property type="match status" value="1"/>
</dbReference>
<evidence type="ECO:0000313" key="8">
    <source>
        <dbReference type="Proteomes" id="UP001217089"/>
    </source>
</evidence>
<dbReference type="EMBL" id="JARBDR010000813">
    <property type="protein sequence ID" value="KAJ8306534.1"/>
    <property type="molecule type" value="Genomic_DNA"/>
</dbReference>
<evidence type="ECO:0000256" key="3">
    <source>
        <dbReference type="ARBA" id="ARBA00022692"/>
    </source>
</evidence>
<evidence type="ECO:0000256" key="4">
    <source>
        <dbReference type="ARBA" id="ARBA00022989"/>
    </source>
</evidence>
<feature type="transmembrane region" description="Helical" evidence="6">
    <location>
        <begin position="146"/>
        <end position="165"/>
    </location>
</feature>
<reference evidence="7 8" key="1">
    <citation type="submission" date="2022-12" db="EMBL/GenBank/DDBJ databases">
        <title>Chromosome-level genome of Tegillarca granosa.</title>
        <authorList>
            <person name="Kim J."/>
        </authorList>
    </citation>
    <scope>NUCLEOTIDE SEQUENCE [LARGE SCALE GENOMIC DNA]</scope>
    <source>
        <strain evidence="7">Teg-2019</strain>
        <tissue evidence="7">Adductor muscle</tissue>
    </source>
</reference>
<keyword evidence="8" id="KW-1185">Reference proteome</keyword>
<protein>
    <submittedName>
        <fullName evidence="7">Uncharacterized protein</fullName>
    </submittedName>
</protein>
<keyword evidence="4 6" id="KW-1133">Transmembrane helix</keyword>
<gene>
    <name evidence="7" type="ORF">KUTeg_017079</name>
</gene>
<accession>A0ABQ9EMV8</accession>
<evidence type="ECO:0000313" key="7">
    <source>
        <dbReference type="EMBL" id="KAJ8306534.1"/>
    </source>
</evidence>
<proteinExistence type="inferred from homology"/>
<feature type="transmembrane region" description="Helical" evidence="6">
    <location>
        <begin position="318"/>
        <end position="340"/>
    </location>
</feature>
<comment type="similarity">
    <text evidence="2">Belongs to the ADIPOR family.</text>
</comment>
<evidence type="ECO:0000256" key="1">
    <source>
        <dbReference type="ARBA" id="ARBA00004141"/>
    </source>
</evidence>
<evidence type="ECO:0000256" key="2">
    <source>
        <dbReference type="ARBA" id="ARBA00007018"/>
    </source>
</evidence>
<feature type="transmembrane region" description="Helical" evidence="6">
    <location>
        <begin position="211"/>
        <end position="230"/>
    </location>
</feature>
<keyword evidence="3 6" id="KW-0812">Transmembrane</keyword>
<organism evidence="7 8">
    <name type="scientific">Tegillarca granosa</name>
    <name type="common">Malaysian cockle</name>
    <name type="synonym">Anadara granosa</name>
    <dbReference type="NCBI Taxonomy" id="220873"/>
    <lineage>
        <taxon>Eukaryota</taxon>
        <taxon>Metazoa</taxon>
        <taxon>Spiralia</taxon>
        <taxon>Lophotrochozoa</taxon>
        <taxon>Mollusca</taxon>
        <taxon>Bivalvia</taxon>
        <taxon>Autobranchia</taxon>
        <taxon>Pteriomorphia</taxon>
        <taxon>Arcoida</taxon>
        <taxon>Arcoidea</taxon>
        <taxon>Arcidae</taxon>
        <taxon>Tegillarca</taxon>
    </lineage>
</organism>
<evidence type="ECO:0000256" key="5">
    <source>
        <dbReference type="ARBA" id="ARBA00023136"/>
    </source>
</evidence>
<comment type="subcellular location">
    <subcellularLocation>
        <location evidence="1">Membrane</location>
        <topology evidence="1">Multi-pass membrane protein</topology>
    </subcellularLocation>
</comment>
<comment type="caution">
    <text evidence="7">The sequence shown here is derived from an EMBL/GenBank/DDBJ whole genome shotgun (WGS) entry which is preliminary data.</text>
</comment>